<organism evidence="2 3">
    <name type="scientific">Aliidiomarina iranensis</name>
    <dbReference type="NCBI Taxonomy" id="1434071"/>
    <lineage>
        <taxon>Bacteria</taxon>
        <taxon>Pseudomonadati</taxon>
        <taxon>Pseudomonadota</taxon>
        <taxon>Gammaproteobacteria</taxon>
        <taxon>Alteromonadales</taxon>
        <taxon>Idiomarinaceae</taxon>
        <taxon>Aliidiomarina</taxon>
    </lineage>
</organism>
<dbReference type="Pfam" id="PF11174">
    <property type="entry name" value="DUF2970"/>
    <property type="match status" value="1"/>
</dbReference>
<reference evidence="3" key="1">
    <citation type="journal article" date="2018" name="Front. Microbiol.">
        <title>Genome-Based Analysis Reveals the Taxonomy and Diversity of the Family Idiomarinaceae.</title>
        <authorList>
            <person name="Liu Y."/>
            <person name="Lai Q."/>
            <person name="Shao Z."/>
        </authorList>
    </citation>
    <scope>NUCLEOTIDE SEQUENCE [LARGE SCALE GENOMIC DNA]</scope>
    <source>
        <strain evidence="3">GBPy7</strain>
    </source>
</reference>
<protein>
    <recommendedName>
        <fullName evidence="4">DUF2970 domain-containing protein</fullName>
    </recommendedName>
</protein>
<dbReference type="InterPro" id="IPR021344">
    <property type="entry name" value="DUF2970"/>
</dbReference>
<evidence type="ECO:0000313" key="3">
    <source>
        <dbReference type="Proteomes" id="UP000288395"/>
    </source>
</evidence>
<keyword evidence="1" id="KW-0812">Transmembrane</keyword>
<keyword evidence="1" id="KW-0472">Membrane</keyword>
<dbReference type="AlphaFoldDB" id="A0A432VRW1"/>
<name>A0A432VRW1_9GAMM</name>
<dbReference type="OrthoDB" id="5625885at2"/>
<keyword evidence="1" id="KW-1133">Transmembrane helix</keyword>
<evidence type="ECO:0000256" key="1">
    <source>
        <dbReference type="SAM" id="Phobius"/>
    </source>
</evidence>
<feature type="transmembrane region" description="Helical" evidence="1">
    <location>
        <begin position="45"/>
        <end position="72"/>
    </location>
</feature>
<proteinExistence type="predicted"/>
<dbReference type="Proteomes" id="UP000288395">
    <property type="component" value="Unassembled WGS sequence"/>
</dbReference>
<comment type="caution">
    <text evidence="2">The sequence shown here is derived from an EMBL/GenBank/DDBJ whole genome shotgun (WGS) entry which is preliminary data.</text>
</comment>
<sequence length="74" mass="7911">MSKKPESSDADKPGLWAVIISVLAAMFGVQTEANRKRDFSSGNPLPYIIVFVVFLVLFVLSIAGIVSLVIGLSS</sequence>
<feature type="transmembrane region" description="Helical" evidence="1">
    <location>
        <begin position="15"/>
        <end position="33"/>
    </location>
</feature>
<gene>
    <name evidence="2" type="ORF">CWE08_10615</name>
</gene>
<keyword evidence="3" id="KW-1185">Reference proteome</keyword>
<dbReference type="EMBL" id="PIPJ01000009">
    <property type="protein sequence ID" value="RUO19048.1"/>
    <property type="molecule type" value="Genomic_DNA"/>
</dbReference>
<evidence type="ECO:0008006" key="4">
    <source>
        <dbReference type="Google" id="ProtNLM"/>
    </source>
</evidence>
<evidence type="ECO:0000313" key="2">
    <source>
        <dbReference type="EMBL" id="RUO19048.1"/>
    </source>
</evidence>
<accession>A0A432VRW1</accession>